<reference evidence="2" key="1">
    <citation type="submission" date="2021-04" db="EMBL/GenBank/DDBJ databases">
        <title>Oceanospirillales bacteria with DddD are important DMSP degraders in coastal seawater.</title>
        <authorList>
            <person name="Liu J."/>
        </authorList>
    </citation>
    <scope>NUCLEOTIDE SEQUENCE</scope>
    <source>
        <strain evidence="2">D13-4</strain>
    </source>
</reference>
<evidence type="ECO:0000256" key="1">
    <source>
        <dbReference type="SAM" id="SignalP"/>
    </source>
</evidence>
<accession>A0ABY5HA89</accession>
<name>A0ABY5HA89_9PSED</name>
<feature type="chain" id="PRO_5045504211" evidence="1">
    <location>
        <begin position="28"/>
        <end position="221"/>
    </location>
</feature>
<sequence>MRIRWKQRFASLLAIWLWGAVAGPVSAEQALTERAYAEARATMGVVLLGVSWGRAWGYCGFENVQLRSLGFDHMPVRKHGDSPSADIELEGPGLTAKPISQDYALLLAPGEYALTAFHIKAAKSVNDVGAFQARRSQLLENGAPLAGSFTVAANEVVYVGHFAPECPQVGQPTIWRYYLRDAAALEEYLAKVKGAHPYLDVGAARFRLFKTSSIGEAFQLP</sequence>
<feature type="signal peptide" evidence="1">
    <location>
        <begin position="1"/>
        <end position="27"/>
    </location>
</feature>
<evidence type="ECO:0000313" key="2">
    <source>
        <dbReference type="EMBL" id="UTW09190.1"/>
    </source>
</evidence>
<dbReference type="Proteomes" id="UP001059672">
    <property type="component" value="Chromosome"/>
</dbReference>
<dbReference type="EMBL" id="CP073346">
    <property type="protein sequence ID" value="UTW09190.1"/>
    <property type="molecule type" value="Genomic_DNA"/>
</dbReference>
<keyword evidence="3" id="KW-1185">Reference proteome</keyword>
<protein>
    <submittedName>
        <fullName evidence="2">Uncharacterized protein</fullName>
    </submittedName>
</protein>
<proteinExistence type="predicted"/>
<dbReference type="RefSeq" id="WP_255839864.1">
    <property type="nucleotide sequence ID" value="NZ_CP073346.1"/>
</dbReference>
<organism evidence="2 3">
    <name type="scientific">Pseudomonas benzenivorans</name>
    <dbReference type="NCBI Taxonomy" id="556533"/>
    <lineage>
        <taxon>Bacteria</taxon>
        <taxon>Pseudomonadati</taxon>
        <taxon>Pseudomonadota</taxon>
        <taxon>Gammaproteobacteria</taxon>
        <taxon>Pseudomonadales</taxon>
        <taxon>Pseudomonadaceae</taxon>
        <taxon>Pseudomonas</taxon>
    </lineage>
</organism>
<evidence type="ECO:0000313" key="3">
    <source>
        <dbReference type="Proteomes" id="UP001059672"/>
    </source>
</evidence>
<gene>
    <name evidence="2" type="ORF">KDW96_07755</name>
</gene>
<keyword evidence="1" id="KW-0732">Signal</keyword>